<accession>A0A1Y1Z022</accession>
<proteinExistence type="predicted"/>
<dbReference type="Proteomes" id="UP000193144">
    <property type="component" value="Unassembled WGS sequence"/>
</dbReference>
<sequence length="667" mass="75580">MRCALNYRYTDIRDDQVRLLYIKPGRGDDEVCATLQAIDDAQLGSDGQQYEALSYHWGNGTDENPIIIQDDFGEKPIQKFTDLVEGVMSLEGIRSKRLYVRPNLYEALKTLRRPDMAVPLWVDALCINQGNMKEKKVQVMKMAKIYRSAVRVCIWLGMDDVPSKKAMLFIKKIVKLENFGELLKDTSPDLPDWKHLFELLKWSWFSRRWVIQELALAKEATVHCGNHVVHWHDFRDAIGIFFRYFNVLQHKLTLGQLEPLGAKLLVDVSSNILRRQPNGTFQSTIGLQTLVCKLSSFDTSDPRDTIHALRNISMEYTMSSKSLPLEPDYSKDLFEVYKEFTEWAVEDSGSLDIICRHWALPERTDRGPTTPRLVTLPSWIKTVDDAPFGKGDDVLKGRKAGDSFVGLPGKSYYNASGGKLGPKIRFGHKTTPVSPRIGSSRHSADPSSQEAIHDMSLYAEGLLIGNVEYASDPIPDGVIPQKCLEKAGWTPSNRNELDSAPEQLWRTLVADRGPNGTEVPTYYHRACLHCLVNRTANGHINTRDLLKRKDFQDQQSIVQDYLERVQAVTWDRSFLEVIPPKEGQTVGQGGRSDKMIGLGPSTTKQGDLVVILYGCSVPCILRPCRSALAGRRGMHDYFQFIGEAYIYGKMDGEAMFDAHIEKEFRIW</sequence>
<protein>
    <submittedName>
        <fullName evidence="2">Heterokaryon incompatibility protein-domain-containing protein</fullName>
    </submittedName>
</protein>
<dbReference type="AlphaFoldDB" id="A0A1Y1Z022"/>
<evidence type="ECO:0000313" key="2">
    <source>
        <dbReference type="EMBL" id="ORY03155.1"/>
    </source>
</evidence>
<keyword evidence="3" id="KW-1185">Reference proteome</keyword>
<comment type="caution">
    <text evidence="2">The sequence shown here is derived from an EMBL/GenBank/DDBJ whole genome shotgun (WGS) entry which is preliminary data.</text>
</comment>
<organism evidence="2 3">
    <name type="scientific">Clohesyomyces aquaticus</name>
    <dbReference type="NCBI Taxonomy" id="1231657"/>
    <lineage>
        <taxon>Eukaryota</taxon>
        <taxon>Fungi</taxon>
        <taxon>Dikarya</taxon>
        <taxon>Ascomycota</taxon>
        <taxon>Pezizomycotina</taxon>
        <taxon>Dothideomycetes</taxon>
        <taxon>Pleosporomycetidae</taxon>
        <taxon>Pleosporales</taxon>
        <taxon>Lindgomycetaceae</taxon>
        <taxon>Clohesyomyces</taxon>
    </lineage>
</organism>
<dbReference type="InterPro" id="IPR010730">
    <property type="entry name" value="HET"/>
</dbReference>
<dbReference type="PANTHER" id="PTHR24148:SF64">
    <property type="entry name" value="HETEROKARYON INCOMPATIBILITY DOMAIN-CONTAINING PROTEIN"/>
    <property type="match status" value="1"/>
</dbReference>
<feature type="domain" description="Heterokaryon incompatibility" evidence="1">
    <location>
        <begin position="50"/>
        <end position="213"/>
    </location>
</feature>
<dbReference type="Pfam" id="PF26639">
    <property type="entry name" value="Het-6_barrel"/>
    <property type="match status" value="1"/>
</dbReference>
<gene>
    <name evidence="2" type="ORF">BCR34DRAFT_627388</name>
</gene>
<evidence type="ECO:0000313" key="3">
    <source>
        <dbReference type="Proteomes" id="UP000193144"/>
    </source>
</evidence>
<reference evidence="2 3" key="1">
    <citation type="submission" date="2016-07" db="EMBL/GenBank/DDBJ databases">
        <title>Pervasive Adenine N6-methylation of Active Genes in Fungi.</title>
        <authorList>
            <consortium name="DOE Joint Genome Institute"/>
            <person name="Mondo S.J."/>
            <person name="Dannebaum R.O."/>
            <person name="Kuo R.C."/>
            <person name="Labutti K."/>
            <person name="Haridas S."/>
            <person name="Kuo A."/>
            <person name="Salamov A."/>
            <person name="Ahrendt S.R."/>
            <person name="Lipzen A."/>
            <person name="Sullivan W."/>
            <person name="Andreopoulos W.B."/>
            <person name="Clum A."/>
            <person name="Lindquist E."/>
            <person name="Daum C."/>
            <person name="Ramamoorthy G.K."/>
            <person name="Gryganskyi A."/>
            <person name="Culley D."/>
            <person name="Magnuson J.K."/>
            <person name="James T.Y."/>
            <person name="O'Malley M.A."/>
            <person name="Stajich J.E."/>
            <person name="Spatafora J.W."/>
            <person name="Visel A."/>
            <person name="Grigoriev I.V."/>
        </authorList>
    </citation>
    <scope>NUCLEOTIDE SEQUENCE [LARGE SCALE GENOMIC DNA]</scope>
    <source>
        <strain evidence="2 3">CBS 115471</strain>
    </source>
</reference>
<dbReference type="STRING" id="1231657.A0A1Y1Z022"/>
<evidence type="ECO:0000259" key="1">
    <source>
        <dbReference type="Pfam" id="PF06985"/>
    </source>
</evidence>
<dbReference type="Pfam" id="PF06985">
    <property type="entry name" value="HET"/>
    <property type="match status" value="1"/>
</dbReference>
<dbReference type="EMBL" id="MCFA01000150">
    <property type="protein sequence ID" value="ORY03155.1"/>
    <property type="molecule type" value="Genomic_DNA"/>
</dbReference>
<dbReference type="InterPro" id="IPR052895">
    <property type="entry name" value="HetReg/Transcr_Mod"/>
</dbReference>
<name>A0A1Y1Z022_9PLEO</name>
<dbReference type="PANTHER" id="PTHR24148">
    <property type="entry name" value="ANKYRIN REPEAT DOMAIN-CONTAINING PROTEIN 39 HOMOLOG-RELATED"/>
    <property type="match status" value="1"/>
</dbReference>
<dbReference type="OrthoDB" id="3477286at2759"/>